<evidence type="ECO:0000313" key="4">
    <source>
        <dbReference type="Proteomes" id="UP000267606"/>
    </source>
</evidence>
<dbReference type="GO" id="GO:0004817">
    <property type="term" value="F:cysteine-tRNA ligase activity"/>
    <property type="evidence" value="ECO:0007669"/>
    <property type="project" value="TreeGrafter"/>
</dbReference>
<dbReference type="InterPro" id="IPR009080">
    <property type="entry name" value="tRNAsynth_Ia_anticodon-bd"/>
</dbReference>
<protein>
    <recommendedName>
        <fullName evidence="1">Cysteine--tRNA ligase, cytoplasmic</fullName>
    </recommendedName>
</protein>
<feature type="coiled-coil region" evidence="2">
    <location>
        <begin position="222"/>
        <end position="253"/>
    </location>
</feature>
<keyword evidence="2" id="KW-0175">Coiled coil</keyword>
<proteinExistence type="predicted"/>
<evidence type="ECO:0000313" key="3">
    <source>
        <dbReference type="EMBL" id="VDO43101.1"/>
    </source>
</evidence>
<dbReference type="PANTHER" id="PTHR10890:SF3">
    <property type="entry name" value="CYSTEINE--TRNA LIGASE, CYTOPLASMIC"/>
    <property type="match status" value="1"/>
</dbReference>
<dbReference type="AlphaFoldDB" id="A0A183HD64"/>
<dbReference type="EMBL" id="UZAJ01004654">
    <property type="protein sequence ID" value="VDO43101.1"/>
    <property type="molecule type" value="Genomic_DNA"/>
</dbReference>
<dbReference type="InterPro" id="IPR024909">
    <property type="entry name" value="Cys-tRNA/MSH_ligase"/>
</dbReference>
<reference evidence="5" key="1">
    <citation type="submission" date="2016-06" db="UniProtKB">
        <authorList>
            <consortium name="WormBaseParasite"/>
        </authorList>
    </citation>
    <scope>IDENTIFICATION</scope>
</reference>
<reference evidence="3 4" key="2">
    <citation type="submission" date="2018-11" db="EMBL/GenBank/DDBJ databases">
        <authorList>
            <consortium name="Pathogen Informatics"/>
        </authorList>
    </citation>
    <scope>NUCLEOTIDE SEQUENCE [LARGE SCALE GENOMIC DNA]</scope>
</reference>
<dbReference type="GO" id="GO:0006423">
    <property type="term" value="P:cysteinyl-tRNA aminoacylation"/>
    <property type="evidence" value="ECO:0007669"/>
    <property type="project" value="TreeGrafter"/>
</dbReference>
<dbReference type="Proteomes" id="UP000267606">
    <property type="component" value="Unassembled WGS sequence"/>
</dbReference>
<dbReference type="PANTHER" id="PTHR10890">
    <property type="entry name" value="CYSTEINYL-TRNA SYNTHETASE"/>
    <property type="match status" value="1"/>
</dbReference>
<accession>A0A183HD64</accession>
<gene>
    <name evidence="3" type="ORF">OFLC_LOCUS5426</name>
</gene>
<evidence type="ECO:0000256" key="2">
    <source>
        <dbReference type="SAM" id="Coils"/>
    </source>
</evidence>
<evidence type="ECO:0000256" key="1">
    <source>
        <dbReference type="ARBA" id="ARBA00039362"/>
    </source>
</evidence>
<dbReference type="GO" id="GO:0005737">
    <property type="term" value="C:cytoplasm"/>
    <property type="evidence" value="ECO:0007669"/>
    <property type="project" value="TreeGrafter"/>
</dbReference>
<dbReference type="GO" id="GO:0005524">
    <property type="term" value="F:ATP binding"/>
    <property type="evidence" value="ECO:0007669"/>
    <property type="project" value="InterPro"/>
</dbReference>
<evidence type="ECO:0000313" key="5">
    <source>
        <dbReference type="WBParaSite" id="OFLC_0000542501-mRNA-1"/>
    </source>
</evidence>
<dbReference type="STRING" id="387005.A0A183HD64"/>
<sequence length="315" mass="36985">MHNWNDVLDYSTASMERALQFEKITSEFFLLVKDCLRKHYKSNSSESYQKYDDRELLLVDDFCKIKTEINMALCDSVDTRTVIEKLRELIGIGNAYINEMEKKNSIPNCLLLRSVASYMTWLLKIFGVVSQNVDIGFPVEQNGTSSHDISNTSKEELLMPYLTALVDFRENVRKVAREQKIIEILEECDRLRDEVLPELGVRLEDRSAQTCVKLVDRETLLREQQQKRVIEAAKEEEKYRKQCEKAAKEASKNIPPWEMFKQGKEAEKFLKYDDKGIPTHLANGEEISKKQRKKLEKLYETQQKNYEQVRFFENL</sequence>
<dbReference type="SUPFAM" id="SSF47323">
    <property type="entry name" value="Anticodon-binding domain of a subclass of class I aminoacyl-tRNA synthetases"/>
    <property type="match status" value="1"/>
</dbReference>
<dbReference type="WBParaSite" id="OFLC_0000542501-mRNA-1">
    <property type="protein sequence ID" value="OFLC_0000542501-mRNA-1"/>
    <property type="gene ID" value="OFLC_0000542501"/>
</dbReference>
<organism evidence="5">
    <name type="scientific">Onchocerca flexuosa</name>
    <dbReference type="NCBI Taxonomy" id="387005"/>
    <lineage>
        <taxon>Eukaryota</taxon>
        <taxon>Metazoa</taxon>
        <taxon>Ecdysozoa</taxon>
        <taxon>Nematoda</taxon>
        <taxon>Chromadorea</taxon>
        <taxon>Rhabditida</taxon>
        <taxon>Spirurina</taxon>
        <taxon>Spiruromorpha</taxon>
        <taxon>Filarioidea</taxon>
        <taxon>Onchocercidae</taxon>
        <taxon>Onchocerca</taxon>
    </lineage>
</organism>
<name>A0A183HD64_9BILA</name>
<keyword evidence="4" id="KW-1185">Reference proteome</keyword>